<dbReference type="RefSeq" id="WP_116071625.1">
    <property type="nucleotide sequence ID" value="NZ_BONB01000003.1"/>
</dbReference>
<sequence>MPSVRAFGELEAAVMDRLWARAEPASVREVWSDLRPERELAYNTVLTVVDNLHRKGWLRRERDGRAYRYIPLSSRGDYGARLMRDAMAESGDPASALAGFVRQLTPEEGAELLRMLHESA</sequence>
<dbReference type="InterPro" id="IPR036390">
    <property type="entry name" value="WH_DNA-bd_sf"/>
</dbReference>
<accession>A0A3D9ZUF0</accession>
<dbReference type="GO" id="GO:0003677">
    <property type="term" value="F:DNA binding"/>
    <property type="evidence" value="ECO:0007669"/>
    <property type="project" value="UniProtKB-KW"/>
</dbReference>
<dbReference type="OrthoDB" id="9813987at2"/>
<dbReference type="Gene3D" id="6.10.140.850">
    <property type="match status" value="1"/>
</dbReference>
<keyword evidence="2" id="KW-0805">Transcription regulation</keyword>
<comment type="similarity">
    <text evidence="1">Belongs to the BlaI transcriptional regulatory family.</text>
</comment>
<gene>
    <name evidence="5" type="ORF">DFJ67_6286</name>
</gene>
<evidence type="ECO:0000313" key="6">
    <source>
        <dbReference type="Proteomes" id="UP000256913"/>
    </source>
</evidence>
<evidence type="ECO:0000256" key="1">
    <source>
        <dbReference type="ARBA" id="ARBA00011046"/>
    </source>
</evidence>
<evidence type="ECO:0000256" key="2">
    <source>
        <dbReference type="ARBA" id="ARBA00023015"/>
    </source>
</evidence>
<reference evidence="5 6" key="1">
    <citation type="submission" date="2018-08" db="EMBL/GenBank/DDBJ databases">
        <title>Sequencing the genomes of 1000 actinobacteria strains.</title>
        <authorList>
            <person name="Klenk H.-P."/>
        </authorList>
    </citation>
    <scope>NUCLEOTIDE SEQUENCE [LARGE SCALE GENOMIC DNA]</scope>
    <source>
        <strain evidence="5 6">DSM 44099</strain>
    </source>
</reference>
<evidence type="ECO:0000256" key="4">
    <source>
        <dbReference type="ARBA" id="ARBA00023163"/>
    </source>
</evidence>
<dbReference type="InterPro" id="IPR036388">
    <property type="entry name" value="WH-like_DNA-bd_sf"/>
</dbReference>
<dbReference type="Pfam" id="PF03965">
    <property type="entry name" value="Penicillinase_R"/>
    <property type="match status" value="1"/>
</dbReference>
<dbReference type="Proteomes" id="UP000256913">
    <property type="component" value="Unassembled WGS sequence"/>
</dbReference>
<dbReference type="AlphaFoldDB" id="A0A3D9ZUF0"/>
<dbReference type="Gene3D" id="1.10.10.10">
    <property type="entry name" value="Winged helix-like DNA-binding domain superfamily/Winged helix DNA-binding domain"/>
    <property type="match status" value="1"/>
</dbReference>
<name>A0A3D9ZUF0_9ACTN</name>
<proteinExistence type="inferred from homology"/>
<dbReference type="GO" id="GO:0045892">
    <property type="term" value="P:negative regulation of DNA-templated transcription"/>
    <property type="evidence" value="ECO:0007669"/>
    <property type="project" value="InterPro"/>
</dbReference>
<keyword evidence="6" id="KW-1185">Reference proteome</keyword>
<evidence type="ECO:0000256" key="3">
    <source>
        <dbReference type="ARBA" id="ARBA00023125"/>
    </source>
</evidence>
<dbReference type="InterPro" id="IPR005650">
    <property type="entry name" value="BlaI_family"/>
</dbReference>
<protein>
    <submittedName>
        <fullName evidence="5">Putative transcriptional regulator</fullName>
    </submittedName>
</protein>
<dbReference type="SUPFAM" id="SSF46785">
    <property type="entry name" value="Winged helix' DNA-binding domain"/>
    <property type="match status" value="1"/>
</dbReference>
<organism evidence="5 6">
    <name type="scientific">Asanoa ferruginea</name>
    <dbReference type="NCBI Taxonomy" id="53367"/>
    <lineage>
        <taxon>Bacteria</taxon>
        <taxon>Bacillati</taxon>
        <taxon>Actinomycetota</taxon>
        <taxon>Actinomycetes</taxon>
        <taxon>Micromonosporales</taxon>
        <taxon>Micromonosporaceae</taxon>
        <taxon>Asanoa</taxon>
    </lineage>
</organism>
<dbReference type="EMBL" id="QUMQ01000001">
    <property type="protein sequence ID" value="REG00235.1"/>
    <property type="molecule type" value="Genomic_DNA"/>
</dbReference>
<comment type="caution">
    <text evidence="5">The sequence shown here is derived from an EMBL/GenBank/DDBJ whole genome shotgun (WGS) entry which is preliminary data.</text>
</comment>
<keyword evidence="3" id="KW-0238">DNA-binding</keyword>
<keyword evidence="4" id="KW-0804">Transcription</keyword>
<evidence type="ECO:0000313" key="5">
    <source>
        <dbReference type="EMBL" id="REG00235.1"/>
    </source>
</evidence>